<evidence type="ECO:0000256" key="2">
    <source>
        <dbReference type="SAM" id="SignalP"/>
    </source>
</evidence>
<reference evidence="3" key="1">
    <citation type="submission" date="2024-01" db="EMBL/GenBank/DDBJ databases">
        <title>Bank of Algae and Cyanobacteria of the Azores (BACA) strain genomes.</title>
        <authorList>
            <person name="Luz R."/>
            <person name="Cordeiro R."/>
            <person name="Fonseca A."/>
            <person name="Goncalves V."/>
        </authorList>
    </citation>
    <scope>NUCLEOTIDE SEQUENCE</scope>
    <source>
        <strain evidence="3">BACA0141</strain>
    </source>
</reference>
<dbReference type="Proteomes" id="UP001333818">
    <property type="component" value="Unassembled WGS sequence"/>
</dbReference>
<feature type="region of interest" description="Disordered" evidence="1">
    <location>
        <begin position="32"/>
        <end position="72"/>
    </location>
</feature>
<feature type="chain" id="PRO_5043611822" description="Lipoprotein" evidence="2">
    <location>
        <begin position="26"/>
        <end position="188"/>
    </location>
</feature>
<evidence type="ECO:0000313" key="3">
    <source>
        <dbReference type="EMBL" id="MEE3718372.1"/>
    </source>
</evidence>
<proteinExistence type="predicted"/>
<accession>A0AAW9PU46</accession>
<dbReference type="AlphaFoldDB" id="A0AAW9PU46"/>
<keyword evidence="4" id="KW-1185">Reference proteome</keyword>
<evidence type="ECO:0008006" key="5">
    <source>
        <dbReference type="Google" id="ProtNLM"/>
    </source>
</evidence>
<dbReference type="RefSeq" id="WP_330484804.1">
    <property type="nucleotide sequence ID" value="NZ_JAZBJZ010000074.1"/>
</dbReference>
<feature type="signal peptide" evidence="2">
    <location>
        <begin position="1"/>
        <end position="25"/>
    </location>
</feature>
<sequence length="188" mass="20098">MLKPKVTHKLLGIAAISSFATILTACQQTSGNLPSPLPTSVAASSKPQTPSNPTPQASTNSTPSKSDPKTDVKVAPLTLESLAGEYKTSFGDEAMQAVQKQGIKDISGKWSIKPDGSFEATLKLDQQEVKTTGILRLDSKPDSRKVISQLETANGQKPPQNSEPTIFKISEDGKTWQAEGQPIKLLKQ</sequence>
<dbReference type="PROSITE" id="PS51257">
    <property type="entry name" value="PROKAR_LIPOPROTEIN"/>
    <property type="match status" value="1"/>
</dbReference>
<comment type="caution">
    <text evidence="3">The sequence shown here is derived from an EMBL/GenBank/DDBJ whole genome shotgun (WGS) entry which is preliminary data.</text>
</comment>
<feature type="compositionally biased region" description="Polar residues" evidence="1">
    <location>
        <begin position="41"/>
        <end position="65"/>
    </location>
</feature>
<evidence type="ECO:0000313" key="4">
    <source>
        <dbReference type="Proteomes" id="UP001333818"/>
    </source>
</evidence>
<protein>
    <recommendedName>
        <fullName evidence="5">Lipoprotein</fullName>
    </recommendedName>
</protein>
<dbReference type="EMBL" id="JAZBJZ010000074">
    <property type="protein sequence ID" value="MEE3718372.1"/>
    <property type="molecule type" value="Genomic_DNA"/>
</dbReference>
<name>A0AAW9PU46_9CYAN</name>
<evidence type="ECO:0000256" key="1">
    <source>
        <dbReference type="SAM" id="MobiDB-lite"/>
    </source>
</evidence>
<organism evidence="3 4">
    <name type="scientific">Tumidithrix elongata BACA0141</name>
    <dbReference type="NCBI Taxonomy" id="2716417"/>
    <lineage>
        <taxon>Bacteria</taxon>
        <taxon>Bacillati</taxon>
        <taxon>Cyanobacteriota</taxon>
        <taxon>Cyanophyceae</taxon>
        <taxon>Pseudanabaenales</taxon>
        <taxon>Pseudanabaenaceae</taxon>
        <taxon>Tumidithrix</taxon>
        <taxon>Tumidithrix elongata</taxon>
    </lineage>
</organism>
<gene>
    <name evidence="3" type="ORF">V2H45_16650</name>
</gene>
<keyword evidence="2" id="KW-0732">Signal</keyword>